<protein>
    <recommendedName>
        <fullName evidence="3">DDE Tnp4 domain-containing protein</fullName>
    </recommendedName>
</protein>
<evidence type="ECO:0000259" key="3">
    <source>
        <dbReference type="Pfam" id="PF13359"/>
    </source>
</evidence>
<dbReference type="Proteomes" id="UP001283361">
    <property type="component" value="Unassembled WGS sequence"/>
</dbReference>
<comment type="caution">
    <text evidence="4">The sequence shown here is derived from an EMBL/GenBank/DDBJ whole genome shotgun (WGS) entry which is preliminary data.</text>
</comment>
<sequence>MGTVHHYNNHVEIVCNADLLIIDCVARHPGSFHDARVLRESQFFAGMEQRSPVVEGLGDSGYPLREWLMTPFGDPVDHQQNAFNIFSASTDTGNRREVHWRVEKKVALPSHRASC</sequence>
<evidence type="ECO:0000256" key="1">
    <source>
        <dbReference type="ARBA" id="ARBA00001968"/>
    </source>
</evidence>
<comment type="cofactor">
    <cofactor evidence="1">
        <name>a divalent metal cation</name>
        <dbReference type="ChEBI" id="CHEBI:60240"/>
    </cofactor>
</comment>
<feature type="domain" description="DDE Tnp4" evidence="3">
    <location>
        <begin position="5"/>
        <end position="84"/>
    </location>
</feature>
<reference evidence="4" key="1">
    <citation type="journal article" date="2023" name="G3 (Bethesda)">
        <title>A reference genome for the long-term kleptoplast-retaining sea slug Elysia crispata morphotype clarki.</title>
        <authorList>
            <person name="Eastman K.E."/>
            <person name="Pendleton A.L."/>
            <person name="Shaikh M.A."/>
            <person name="Suttiyut T."/>
            <person name="Ogas R."/>
            <person name="Tomko P."/>
            <person name="Gavelis G."/>
            <person name="Widhalm J.R."/>
            <person name="Wisecaver J.H."/>
        </authorList>
    </citation>
    <scope>NUCLEOTIDE SEQUENCE</scope>
    <source>
        <strain evidence="4">ECLA1</strain>
    </source>
</reference>
<dbReference type="InterPro" id="IPR027806">
    <property type="entry name" value="HARBI1_dom"/>
</dbReference>
<dbReference type="EMBL" id="JAWDGP010007240">
    <property type="protein sequence ID" value="KAK3727440.1"/>
    <property type="molecule type" value="Genomic_DNA"/>
</dbReference>
<evidence type="ECO:0000256" key="2">
    <source>
        <dbReference type="ARBA" id="ARBA00022723"/>
    </source>
</evidence>
<dbReference type="AlphaFoldDB" id="A0AAE0Y0W4"/>
<proteinExistence type="predicted"/>
<dbReference type="GO" id="GO:0046872">
    <property type="term" value="F:metal ion binding"/>
    <property type="evidence" value="ECO:0007669"/>
    <property type="project" value="UniProtKB-KW"/>
</dbReference>
<organism evidence="4 5">
    <name type="scientific">Elysia crispata</name>
    <name type="common">lettuce slug</name>
    <dbReference type="NCBI Taxonomy" id="231223"/>
    <lineage>
        <taxon>Eukaryota</taxon>
        <taxon>Metazoa</taxon>
        <taxon>Spiralia</taxon>
        <taxon>Lophotrochozoa</taxon>
        <taxon>Mollusca</taxon>
        <taxon>Gastropoda</taxon>
        <taxon>Heterobranchia</taxon>
        <taxon>Euthyneura</taxon>
        <taxon>Panpulmonata</taxon>
        <taxon>Sacoglossa</taxon>
        <taxon>Placobranchoidea</taxon>
        <taxon>Plakobranchidae</taxon>
        <taxon>Elysia</taxon>
    </lineage>
</organism>
<evidence type="ECO:0000313" key="4">
    <source>
        <dbReference type="EMBL" id="KAK3727440.1"/>
    </source>
</evidence>
<gene>
    <name evidence="4" type="ORF">RRG08_058857</name>
</gene>
<keyword evidence="5" id="KW-1185">Reference proteome</keyword>
<dbReference type="Pfam" id="PF13359">
    <property type="entry name" value="DDE_Tnp_4"/>
    <property type="match status" value="1"/>
</dbReference>
<evidence type="ECO:0000313" key="5">
    <source>
        <dbReference type="Proteomes" id="UP001283361"/>
    </source>
</evidence>
<accession>A0AAE0Y0W4</accession>
<keyword evidence="2" id="KW-0479">Metal-binding</keyword>
<name>A0AAE0Y0W4_9GAST</name>